<dbReference type="SUPFAM" id="SSF50182">
    <property type="entry name" value="Sm-like ribonucleoproteins"/>
    <property type="match status" value="1"/>
</dbReference>
<evidence type="ECO:0000256" key="2">
    <source>
        <dbReference type="ARBA" id="ARBA00008017"/>
    </source>
</evidence>
<protein>
    <recommendedName>
        <fullName evidence="13">Mechanosensitive ion channel family protein</fullName>
    </recommendedName>
</protein>
<comment type="caution">
    <text evidence="11">The sequence shown here is derived from an EMBL/GenBank/DDBJ whole genome shotgun (WGS) entry which is preliminary data.</text>
</comment>
<feature type="transmembrane region" description="Helical" evidence="7">
    <location>
        <begin position="71"/>
        <end position="88"/>
    </location>
</feature>
<dbReference type="InterPro" id="IPR011014">
    <property type="entry name" value="MscS_channel_TM-2"/>
</dbReference>
<dbReference type="PANTHER" id="PTHR30566:SF25">
    <property type="entry name" value="INNER MEMBRANE PROTEIN"/>
    <property type="match status" value="1"/>
</dbReference>
<proteinExistence type="inferred from homology"/>
<evidence type="ECO:0000256" key="5">
    <source>
        <dbReference type="ARBA" id="ARBA00022989"/>
    </source>
</evidence>
<feature type="transmembrane region" description="Helical" evidence="7">
    <location>
        <begin position="94"/>
        <end position="119"/>
    </location>
</feature>
<dbReference type="RefSeq" id="WP_188409399.1">
    <property type="nucleotide sequence ID" value="NZ_BMCP01000002.1"/>
</dbReference>
<dbReference type="Pfam" id="PF00924">
    <property type="entry name" value="MS_channel_2nd"/>
    <property type="match status" value="1"/>
</dbReference>
<keyword evidence="4 7" id="KW-0812">Transmembrane</keyword>
<keyword evidence="5 7" id="KW-1133">Transmembrane helix</keyword>
<dbReference type="GO" id="GO:0005886">
    <property type="term" value="C:plasma membrane"/>
    <property type="evidence" value="ECO:0007669"/>
    <property type="project" value="UniProtKB-SubCell"/>
</dbReference>
<name>A0A8J2VNP3_9RHOB</name>
<dbReference type="InterPro" id="IPR010920">
    <property type="entry name" value="LSM_dom_sf"/>
</dbReference>
<dbReference type="SUPFAM" id="SSF82861">
    <property type="entry name" value="Mechanosensitive channel protein MscS (YggB), transmembrane region"/>
    <property type="match status" value="1"/>
</dbReference>
<dbReference type="InterPro" id="IPR011066">
    <property type="entry name" value="MscS_channel_C_sf"/>
</dbReference>
<evidence type="ECO:0000259" key="8">
    <source>
        <dbReference type="Pfam" id="PF00924"/>
    </source>
</evidence>
<keyword evidence="12" id="KW-1185">Reference proteome</keyword>
<dbReference type="Proteomes" id="UP000602745">
    <property type="component" value="Unassembled WGS sequence"/>
</dbReference>
<evidence type="ECO:0000313" key="11">
    <source>
        <dbReference type="EMBL" id="GGE40917.1"/>
    </source>
</evidence>
<evidence type="ECO:0000256" key="6">
    <source>
        <dbReference type="ARBA" id="ARBA00023136"/>
    </source>
</evidence>
<keyword evidence="6 7" id="KW-0472">Membrane</keyword>
<dbReference type="Gene3D" id="3.30.70.100">
    <property type="match status" value="1"/>
</dbReference>
<dbReference type="EMBL" id="BMCP01000002">
    <property type="protein sequence ID" value="GGE40917.1"/>
    <property type="molecule type" value="Genomic_DNA"/>
</dbReference>
<dbReference type="InterPro" id="IPR023408">
    <property type="entry name" value="MscS_beta-dom_sf"/>
</dbReference>
<evidence type="ECO:0008006" key="13">
    <source>
        <dbReference type="Google" id="ProtNLM"/>
    </source>
</evidence>
<evidence type="ECO:0000256" key="7">
    <source>
        <dbReference type="SAM" id="Phobius"/>
    </source>
</evidence>
<dbReference type="InterPro" id="IPR049278">
    <property type="entry name" value="MS_channel_C"/>
</dbReference>
<feature type="transmembrane region" description="Helical" evidence="7">
    <location>
        <begin position="164"/>
        <end position="182"/>
    </location>
</feature>
<dbReference type="Pfam" id="PF21088">
    <property type="entry name" value="MS_channel_1st"/>
    <property type="match status" value="1"/>
</dbReference>
<dbReference type="PANTHER" id="PTHR30566">
    <property type="entry name" value="YNAI-RELATED MECHANOSENSITIVE ION CHANNEL"/>
    <property type="match status" value="1"/>
</dbReference>
<feature type="domain" description="Mechanosensitive ion channel transmembrane helices 2/3" evidence="10">
    <location>
        <begin position="146"/>
        <end position="183"/>
    </location>
</feature>
<sequence length="368" mass="40728">MSASIENLVNLEIYGNSLIVWCLSIFFSIVVYSVAVTARRVARRRFPLHTGGDGLFITQFLGAQARATQQFFLVALALGTLAYLLILPTRIEGILAALVTIAVMVQVGIWATAALALWIARYLARTTDRDPASASAAQIIQFLCQVVIWSALLMLTLSNFGVDITGLIAGLGVGGVAIAFALQSVLRDLFASLAIVLDKPFVIGDFIVFGNHLGTVERVGLKTTRIRSLWGEQISVSNDDLLNTRVQNYKRMRERRISFNVVVPYETSPDNLEAIPGLIRDIIEGTEKTRFDRSHVAAFEEFGARVETIYFVLSPDFNLYMDIQQSINLGIARAFAERGIRFSYPTRRLVSENGEELALLKHLDPVQT</sequence>
<dbReference type="SUPFAM" id="SSF82689">
    <property type="entry name" value="Mechanosensitive channel protein MscS (YggB), C-terminal domain"/>
    <property type="match status" value="1"/>
</dbReference>
<reference evidence="11" key="1">
    <citation type="journal article" date="2014" name="Int. J. Syst. Evol. Microbiol.">
        <title>Complete genome sequence of Corynebacterium casei LMG S-19264T (=DSM 44701T), isolated from a smear-ripened cheese.</title>
        <authorList>
            <consortium name="US DOE Joint Genome Institute (JGI-PGF)"/>
            <person name="Walter F."/>
            <person name="Albersmeier A."/>
            <person name="Kalinowski J."/>
            <person name="Ruckert C."/>
        </authorList>
    </citation>
    <scope>NUCLEOTIDE SEQUENCE</scope>
    <source>
        <strain evidence="11">CCM 7684</strain>
    </source>
</reference>
<feature type="domain" description="Mechanosensitive ion channel MscS" evidence="8">
    <location>
        <begin position="185"/>
        <end position="251"/>
    </location>
</feature>
<evidence type="ECO:0000256" key="3">
    <source>
        <dbReference type="ARBA" id="ARBA00022475"/>
    </source>
</evidence>
<comment type="similarity">
    <text evidence="2">Belongs to the MscS (TC 1.A.23) family.</text>
</comment>
<dbReference type="InterPro" id="IPR049142">
    <property type="entry name" value="MS_channel_1st"/>
</dbReference>
<evidence type="ECO:0000259" key="10">
    <source>
        <dbReference type="Pfam" id="PF21088"/>
    </source>
</evidence>
<evidence type="ECO:0000313" key="12">
    <source>
        <dbReference type="Proteomes" id="UP000602745"/>
    </source>
</evidence>
<dbReference type="Gene3D" id="2.30.30.60">
    <property type="match status" value="1"/>
</dbReference>
<evidence type="ECO:0000256" key="1">
    <source>
        <dbReference type="ARBA" id="ARBA00004651"/>
    </source>
</evidence>
<accession>A0A8J2VNP3</accession>
<evidence type="ECO:0000259" key="9">
    <source>
        <dbReference type="Pfam" id="PF21082"/>
    </source>
</evidence>
<dbReference type="Gene3D" id="1.10.287.1260">
    <property type="match status" value="1"/>
</dbReference>
<dbReference type="InterPro" id="IPR006685">
    <property type="entry name" value="MscS_channel_2nd"/>
</dbReference>
<reference evidence="11" key="2">
    <citation type="submission" date="2020-09" db="EMBL/GenBank/DDBJ databases">
        <authorList>
            <person name="Sun Q."/>
            <person name="Sedlacek I."/>
        </authorList>
    </citation>
    <scope>NUCLEOTIDE SEQUENCE</scope>
    <source>
        <strain evidence="11">CCM 7684</strain>
    </source>
</reference>
<feature type="domain" description="Mechanosensitive ion channel MscS C-terminal" evidence="9">
    <location>
        <begin position="257"/>
        <end position="342"/>
    </location>
</feature>
<feature type="transmembrane region" description="Helical" evidence="7">
    <location>
        <begin position="139"/>
        <end position="158"/>
    </location>
</feature>
<keyword evidence="3" id="KW-1003">Cell membrane</keyword>
<evidence type="ECO:0000256" key="4">
    <source>
        <dbReference type="ARBA" id="ARBA00022692"/>
    </source>
</evidence>
<feature type="transmembrane region" description="Helical" evidence="7">
    <location>
        <begin position="18"/>
        <end position="38"/>
    </location>
</feature>
<dbReference type="AlphaFoldDB" id="A0A8J2VNP3"/>
<dbReference type="Pfam" id="PF21082">
    <property type="entry name" value="MS_channel_3rd"/>
    <property type="match status" value="1"/>
</dbReference>
<gene>
    <name evidence="11" type="ORF">GCM10007276_17880</name>
</gene>
<comment type="subcellular location">
    <subcellularLocation>
        <location evidence="1">Cell membrane</location>
        <topology evidence="1">Multi-pass membrane protein</topology>
    </subcellularLocation>
</comment>
<dbReference type="GO" id="GO:0008381">
    <property type="term" value="F:mechanosensitive monoatomic ion channel activity"/>
    <property type="evidence" value="ECO:0007669"/>
    <property type="project" value="UniProtKB-ARBA"/>
</dbReference>
<organism evidence="11 12">
    <name type="scientific">Agaricicola taiwanensis</name>
    <dbReference type="NCBI Taxonomy" id="591372"/>
    <lineage>
        <taxon>Bacteria</taxon>
        <taxon>Pseudomonadati</taxon>
        <taxon>Pseudomonadota</taxon>
        <taxon>Alphaproteobacteria</taxon>
        <taxon>Rhodobacterales</taxon>
        <taxon>Paracoccaceae</taxon>
        <taxon>Agaricicola</taxon>
    </lineage>
</organism>